<comment type="caution">
    <text evidence="1">The sequence shown here is derived from an EMBL/GenBank/DDBJ whole genome shotgun (WGS) entry which is preliminary data.</text>
</comment>
<protein>
    <submittedName>
        <fullName evidence="1">Uncharacterized protein</fullName>
    </submittedName>
</protein>
<dbReference type="AlphaFoldDB" id="A0A540WRF0"/>
<name>A0A540WRF0_9BACT</name>
<reference evidence="1 2" key="1">
    <citation type="submission" date="2019-06" db="EMBL/GenBank/DDBJ databases">
        <authorList>
            <person name="Livingstone P."/>
            <person name="Whitworth D."/>
        </authorList>
    </citation>
    <scope>NUCLEOTIDE SEQUENCE [LARGE SCALE GENOMIC DNA]</scope>
    <source>
        <strain evidence="1 2">AM401</strain>
    </source>
</reference>
<dbReference type="Proteomes" id="UP000315369">
    <property type="component" value="Unassembled WGS sequence"/>
</dbReference>
<accession>A0A540WRF0</accession>
<evidence type="ECO:0000313" key="1">
    <source>
        <dbReference type="EMBL" id="TQF11601.1"/>
    </source>
</evidence>
<keyword evidence="2" id="KW-1185">Reference proteome</keyword>
<sequence>MGLFNLNPAKLFKDVLKGIGSAAEKVGGLAGGIAKFGEKLLGFLKKPASEIIEPITNKISEQINKIPYVGKFLAPVVDGLLKQGVTSLVGEGPIGGIGALAKATSKIEDVTKVAEQVRAGAEKVGAWTDNVLGQQNVQNIIAQRHASFIE</sequence>
<dbReference type="OrthoDB" id="5382858at2"/>
<dbReference type="EMBL" id="VIFM01000179">
    <property type="protein sequence ID" value="TQF11601.1"/>
    <property type="molecule type" value="Genomic_DNA"/>
</dbReference>
<proteinExistence type="predicted"/>
<gene>
    <name evidence="1" type="ORF">FJV41_33340</name>
</gene>
<evidence type="ECO:0000313" key="2">
    <source>
        <dbReference type="Proteomes" id="UP000315369"/>
    </source>
</evidence>
<organism evidence="1 2">
    <name type="scientific">Myxococcus llanfairpwllgwyngyllgogerychwyrndrobwllllantysiliogogogochensis</name>
    <dbReference type="NCBI Taxonomy" id="2590453"/>
    <lineage>
        <taxon>Bacteria</taxon>
        <taxon>Pseudomonadati</taxon>
        <taxon>Myxococcota</taxon>
        <taxon>Myxococcia</taxon>
        <taxon>Myxococcales</taxon>
        <taxon>Cystobacterineae</taxon>
        <taxon>Myxococcaceae</taxon>
        <taxon>Myxococcus</taxon>
    </lineage>
</organism>
<dbReference type="RefSeq" id="WP_141646636.1">
    <property type="nucleotide sequence ID" value="NZ_VIFM01000179.1"/>
</dbReference>